<evidence type="ECO:0000313" key="3">
    <source>
        <dbReference type="Proteomes" id="UP000068016"/>
    </source>
</evidence>
<name>A0A108E822_9BURK</name>
<comment type="caution">
    <text evidence="2">The sequence shown here is derived from an EMBL/GenBank/DDBJ whole genome shotgun (WGS) entry which is preliminary data.</text>
</comment>
<sequence length="72" mass="7973">MHSLIPMAVGLVLAVGVAWVSTRIAELLIGRRSEAMSKDRTMACLVWGVALAVFLVVQFWPVILDAFRVSFR</sequence>
<feature type="transmembrane region" description="Helical" evidence="1">
    <location>
        <begin position="6"/>
        <end position="29"/>
    </location>
</feature>
<protein>
    <submittedName>
        <fullName evidence="2">Uncharacterized protein</fullName>
    </submittedName>
</protein>
<dbReference type="Proteomes" id="UP000068016">
    <property type="component" value="Unassembled WGS sequence"/>
</dbReference>
<dbReference type="RefSeq" id="WP_060348500.1">
    <property type="nucleotide sequence ID" value="NZ_LPLZ01000074.1"/>
</dbReference>
<proteinExistence type="predicted"/>
<organism evidence="2 3">
    <name type="scientific">Burkholderia territorii</name>
    <dbReference type="NCBI Taxonomy" id="1503055"/>
    <lineage>
        <taxon>Bacteria</taxon>
        <taxon>Pseudomonadati</taxon>
        <taxon>Pseudomonadota</taxon>
        <taxon>Betaproteobacteria</taxon>
        <taxon>Burkholderiales</taxon>
        <taxon>Burkholderiaceae</taxon>
        <taxon>Burkholderia</taxon>
        <taxon>Burkholderia cepacia complex</taxon>
    </lineage>
</organism>
<keyword evidence="1" id="KW-0472">Membrane</keyword>
<feature type="transmembrane region" description="Helical" evidence="1">
    <location>
        <begin position="41"/>
        <end position="63"/>
    </location>
</feature>
<accession>A0A108E822</accession>
<evidence type="ECO:0000256" key="1">
    <source>
        <dbReference type="SAM" id="Phobius"/>
    </source>
</evidence>
<dbReference type="EMBL" id="LPLZ01000074">
    <property type="protein sequence ID" value="KWN06418.1"/>
    <property type="molecule type" value="Genomic_DNA"/>
</dbReference>
<gene>
    <name evidence="2" type="ORF">WT83_27440</name>
</gene>
<keyword evidence="1" id="KW-1133">Transmembrane helix</keyword>
<evidence type="ECO:0000313" key="2">
    <source>
        <dbReference type="EMBL" id="KWN06418.1"/>
    </source>
</evidence>
<keyword evidence="1" id="KW-0812">Transmembrane</keyword>
<dbReference type="AlphaFoldDB" id="A0A108E822"/>
<reference evidence="2 3" key="1">
    <citation type="submission" date="2015-11" db="EMBL/GenBank/DDBJ databases">
        <title>Expanding the genomic diversity of Burkholderia species for the development of highly accurate diagnostics.</title>
        <authorList>
            <person name="Sahl J."/>
            <person name="Keim P."/>
            <person name="Wagner D."/>
        </authorList>
    </citation>
    <scope>NUCLEOTIDE SEQUENCE [LARGE SCALE GENOMIC DNA]</scope>
    <source>
        <strain evidence="2 3">MSMB793WGS</strain>
    </source>
</reference>